<dbReference type="InterPro" id="IPR020449">
    <property type="entry name" value="Tscrpt_reg_AraC-type_HTH"/>
</dbReference>
<dbReference type="PANTHER" id="PTHR46796">
    <property type="entry name" value="HTH-TYPE TRANSCRIPTIONAL ACTIVATOR RHAS-RELATED"/>
    <property type="match status" value="1"/>
</dbReference>
<dbReference type="GO" id="GO:0003700">
    <property type="term" value="F:DNA-binding transcription factor activity"/>
    <property type="evidence" value="ECO:0007669"/>
    <property type="project" value="InterPro"/>
</dbReference>
<comment type="caution">
    <text evidence="5">The sequence shown here is derived from an EMBL/GenBank/DDBJ whole genome shotgun (WGS) entry which is preliminary data.</text>
</comment>
<evidence type="ECO:0000313" key="6">
    <source>
        <dbReference type="Proteomes" id="UP000318509"/>
    </source>
</evidence>
<evidence type="ECO:0000256" key="2">
    <source>
        <dbReference type="ARBA" id="ARBA00023125"/>
    </source>
</evidence>
<dbReference type="EMBL" id="VBAK01000010">
    <property type="protein sequence ID" value="TMI94090.1"/>
    <property type="molecule type" value="Genomic_DNA"/>
</dbReference>
<dbReference type="Gene3D" id="1.10.10.60">
    <property type="entry name" value="Homeodomain-like"/>
    <property type="match status" value="1"/>
</dbReference>
<dbReference type="InterPro" id="IPR003313">
    <property type="entry name" value="AraC-bd"/>
</dbReference>
<dbReference type="InterPro" id="IPR050204">
    <property type="entry name" value="AraC_XylS_family_regulators"/>
</dbReference>
<dbReference type="PROSITE" id="PS01124">
    <property type="entry name" value="HTH_ARAC_FAMILY_2"/>
    <property type="match status" value="1"/>
</dbReference>
<dbReference type="InterPro" id="IPR018060">
    <property type="entry name" value="HTH_AraC"/>
</dbReference>
<keyword evidence="2" id="KW-0238">DNA-binding</keyword>
<dbReference type="Pfam" id="PF02311">
    <property type="entry name" value="AraC_binding"/>
    <property type="match status" value="1"/>
</dbReference>
<keyword evidence="3" id="KW-0804">Transcription</keyword>
<dbReference type="Proteomes" id="UP000318509">
    <property type="component" value="Unassembled WGS sequence"/>
</dbReference>
<keyword evidence="1" id="KW-0805">Transcription regulation</keyword>
<accession>A0A537KE77</accession>
<dbReference type="AlphaFoldDB" id="A0A537KE77"/>
<feature type="domain" description="HTH araC/xylS-type" evidence="4">
    <location>
        <begin position="188"/>
        <end position="285"/>
    </location>
</feature>
<evidence type="ECO:0000259" key="4">
    <source>
        <dbReference type="PROSITE" id="PS01124"/>
    </source>
</evidence>
<dbReference type="Pfam" id="PF12833">
    <property type="entry name" value="HTH_18"/>
    <property type="match status" value="1"/>
</dbReference>
<dbReference type="PRINTS" id="PR00032">
    <property type="entry name" value="HTHARAC"/>
</dbReference>
<dbReference type="GO" id="GO:0043565">
    <property type="term" value="F:sequence-specific DNA binding"/>
    <property type="evidence" value="ECO:0007669"/>
    <property type="project" value="InterPro"/>
</dbReference>
<dbReference type="InterPro" id="IPR037923">
    <property type="entry name" value="HTH-like"/>
</dbReference>
<gene>
    <name evidence="5" type="ORF">E6H00_00270</name>
</gene>
<evidence type="ECO:0000313" key="5">
    <source>
        <dbReference type="EMBL" id="TMI94090.1"/>
    </source>
</evidence>
<dbReference type="PANTHER" id="PTHR46796:SF2">
    <property type="entry name" value="TRANSCRIPTIONAL REGULATORY PROTEIN"/>
    <property type="match status" value="1"/>
</dbReference>
<dbReference type="InterPro" id="IPR009057">
    <property type="entry name" value="Homeodomain-like_sf"/>
</dbReference>
<reference evidence="5 6" key="1">
    <citation type="journal article" date="2019" name="Nat. Microbiol.">
        <title>Mediterranean grassland soil C-N compound turnover is dependent on rainfall and depth, and is mediated by genomically divergent microorganisms.</title>
        <authorList>
            <person name="Diamond S."/>
            <person name="Andeer P.F."/>
            <person name="Li Z."/>
            <person name="Crits-Christoph A."/>
            <person name="Burstein D."/>
            <person name="Anantharaman K."/>
            <person name="Lane K.R."/>
            <person name="Thomas B.C."/>
            <person name="Pan C."/>
            <person name="Northen T.R."/>
            <person name="Banfield J.F."/>
        </authorList>
    </citation>
    <scope>NUCLEOTIDE SEQUENCE [LARGE SCALE GENOMIC DNA]</scope>
    <source>
        <strain evidence="5">NP_3</strain>
    </source>
</reference>
<evidence type="ECO:0000256" key="3">
    <source>
        <dbReference type="ARBA" id="ARBA00023163"/>
    </source>
</evidence>
<dbReference type="SUPFAM" id="SSF46689">
    <property type="entry name" value="Homeodomain-like"/>
    <property type="match status" value="1"/>
</dbReference>
<organism evidence="5 6">
    <name type="scientific">Candidatus Segetimicrobium genomatis</name>
    <dbReference type="NCBI Taxonomy" id="2569760"/>
    <lineage>
        <taxon>Bacteria</taxon>
        <taxon>Bacillati</taxon>
        <taxon>Candidatus Sysuimicrobiota</taxon>
        <taxon>Candidatus Sysuimicrobiia</taxon>
        <taxon>Candidatus Sysuimicrobiales</taxon>
        <taxon>Candidatus Segetimicrobiaceae</taxon>
        <taxon>Candidatus Segetimicrobium</taxon>
    </lineage>
</organism>
<name>A0A537KE77_9BACT</name>
<protein>
    <submittedName>
        <fullName evidence="5">AraC family transcriptional regulator</fullName>
    </submittedName>
</protein>
<dbReference type="SUPFAM" id="SSF51215">
    <property type="entry name" value="Regulatory protein AraC"/>
    <property type="match status" value="1"/>
</dbReference>
<proteinExistence type="predicted"/>
<evidence type="ECO:0000256" key="1">
    <source>
        <dbReference type="ARBA" id="ARBA00023015"/>
    </source>
</evidence>
<sequence length="303" mass="33337">MHLEQTTSAGVGLERSCHGKVRSWIASTSPGAGVELFSAWFADKAYQTHRHDTYAIGVTDFGVQVFDYRGAVRASTPGQVTVLYPDEAHDGRAGTGEGFGYRIVYVQPSLLADAVRVVRGRPYPLPFVSQPVSSNAKLARAVAGAFRGSLESLAVDSLIVELAEGLMAGERDGHRPVVSRRVDVRAIDRARQFLDAERTRVVHSTELESITGLTRYDVCRQFRIMFGTSPYRYLLMRRLEFARERIHRGRPLVDVAGDAGFADQAHFSRAFKSAFGLTPARYRALRIPAAAGRVSPPKQGLDT</sequence>
<dbReference type="SMART" id="SM00342">
    <property type="entry name" value="HTH_ARAC"/>
    <property type="match status" value="1"/>
</dbReference>